<dbReference type="RefSeq" id="WP_118989602.1">
    <property type="nucleotide sequence ID" value="NZ_CP023434.1"/>
</dbReference>
<dbReference type="PANTHER" id="PTHR11049">
    <property type="entry name" value="ACYL COENZYME A THIOESTER HYDROLASE"/>
    <property type="match status" value="1"/>
</dbReference>
<evidence type="ECO:0000313" key="5">
    <source>
        <dbReference type="EMBL" id="AXY24678.1"/>
    </source>
</evidence>
<dbReference type="AlphaFoldDB" id="A0A347WHX1"/>
<dbReference type="PROSITE" id="PS51770">
    <property type="entry name" value="HOTDOG_ACOT"/>
    <property type="match status" value="1"/>
</dbReference>
<dbReference type="EMBL" id="CP023434">
    <property type="protein sequence ID" value="AXY24678.1"/>
    <property type="molecule type" value="Genomic_DNA"/>
</dbReference>
<dbReference type="InterPro" id="IPR040170">
    <property type="entry name" value="Cytosol_ACT"/>
</dbReference>
<evidence type="ECO:0000256" key="3">
    <source>
        <dbReference type="PROSITE-ProRule" id="PRU01106"/>
    </source>
</evidence>
<feature type="domain" description="HotDog ACOT-type" evidence="4">
    <location>
        <begin position="9"/>
        <end position="121"/>
    </location>
</feature>
<protein>
    <submittedName>
        <fullName evidence="5">Acyl-CoA thioesterase</fullName>
    </submittedName>
</protein>
<evidence type="ECO:0000313" key="6">
    <source>
        <dbReference type="Proteomes" id="UP000263232"/>
    </source>
</evidence>
<dbReference type="GO" id="GO:0005829">
    <property type="term" value="C:cytosol"/>
    <property type="evidence" value="ECO:0007669"/>
    <property type="project" value="TreeGrafter"/>
</dbReference>
<comment type="similarity">
    <text evidence="1">Belongs to the acyl coenzyme A hydrolase family.</text>
</comment>
<proteinExistence type="inferred from homology"/>
<evidence type="ECO:0000256" key="2">
    <source>
        <dbReference type="ARBA" id="ARBA00022801"/>
    </source>
</evidence>
<keyword evidence="6" id="KW-1185">Reference proteome</keyword>
<dbReference type="Pfam" id="PF03061">
    <property type="entry name" value="4HBT"/>
    <property type="match status" value="1"/>
</dbReference>
<dbReference type="InterPro" id="IPR029069">
    <property type="entry name" value="HotDog_dom_sf"/>
</dbReference>
<dbReference type="GO" id="GO:0009062">
    <property type="term" value="P:fatty acid catabolic process"/>
    <property type="evidence" value="ECO:0007669"/>
    <property type="project" value="TreeGrafter"/>
</dbReference>
<evidence type="ECO:0000256" key="1">
    <source>
        <dbReference type="ARBA" id="ARBA00010458"/>
    </source>
</evidence>
<evidence type="ECO:0000259" key="4">
    <source>
        <dbReference type="PROSITE" id="PS51770"/>
    </source>
</evidence>
<dbReference type="SUPFAM" id="SSF54637">
    <property type="entry name" value="Thioesterase/thiol ester dehydrase-isomerase"/>
    <property type="match status" value="1"/>
</dbReference>
<name>A0A347WHX1_9LACT</name>
<dbReference type="InterPro" id="IPR033120">
    <property type="entry name" value="HOTDOG_ACOT"/>
</dbReference>
<dbReference type="Gene3D" id="3.10.129.10">
    <property type="entry name" value="Hotdog Thioesterase"/>
    <property type="match status" value="1"/>
</dbReference>
<keyword evidence="2 3" id="KW-0378">Hydrolase</keyword>
<dbReference type="InterPro" id="IPR006683">
    <property type="entry name" value="Thioestr_dom"/>
</dbReference>
<reference evidence="5 6" key="1">
    <citation type="submission" date="2017-09" db="EMBL/GenBank/DDBJ databases">
        <title>Complete genome sequence of Oxytococcus suis strain ZY16052.</title>
        <authorList>
            <person name="Li F."/>
        </authorList>
    </citation>
    <scope>NUCLEOTIDE SEQUENCE [LARGE SCALE GENOMIC DNA]</scope>
    <source>
        <strain evidence="5 6">ZY16052</strain>
    </source>
</reference>
<dbReference type="Proteomes" id="UP000263232">
    <property type="component" value="Chromosome"/>
</dbReference>
<organism evidence="5 6">
    <name type="scientific">Suicoccus acidiformans</name>
    <dbReference type="NCBI Taxonomy" id="2036206"/>
    <lineage>
        <taxon>Bacteria</taxon>
        <taxon>Bacillati</taxon>
        <taxon>Bacillota</taxon>
        <taxon>Bacilli</taxon>
        <taxon>Lactobacillales</taxon>
        <taxon>Aerococcaceae</taxon>
        <taxon>Suicoccus</taxon>
    </lineage>
</organism>
<gene>
    <name evidence="5" type="ORF">CL176_00780</name>
</gene>
<dbReference type="PANTHER" id="PTHR11049:SF24">
    <property type="entry name" value="CYTOSOLIC ACYL COENZYME A THIOESTER HYDROLASE"/>
    <property type="match status" value="1"/>
</dbReference>
<sequence>MSELSKTCAASKVVHSSLILPGETNRHNTLFGGNLMSHIDRTASIAFVRHTAATGVTASMDSLNFIKPLPQDHVVSIEAMVSGVGSRSVEVFVKVTGEDLMAGEHYLAATAFLTFVVLPDKHGQVAQIPTIIPETAEEQYICQGYTKRRQERLAKRDEDQALLRLLDPA</sequence>
<dbReference type="GO" id="GO:0006637">
    <property type="term" value="P:acyl-CoA metabolic process"/>
    <property type="evidence" value="ECO:0007669"/>
    <property type="project" value="TreeGrafter"/>
</dbReference>
<dbReference type="OrthoDB" id="9791628at2"/>
<accession>A0A347WHX1</accession>
<dbReference type="CDD" id="cd03442">
    <property type="entry name" value="BFIT_BACH"/>
    <property type="match status" value="1"/>
</dbReference>
<dbReference type="KEGG" id="abae:CL176_00780"/>
<dbReference type="GO" id="GO:0052816">
    <property type="term" value="F:long-chain fatty acyl-CoA hydrolase activity"/>
    <property type="evidence" value="ECO:0007669"/>
    <property type="project" value="TreeGrafter"/>
</dbReference>